<dbReference type="SUPFAM" id="SSF47336">
    <property type="entry name" value="ACP-like"/>
    <property type="match status" value="1"/>
</dbReference>
<dbReference type="Proteomes" id="UP001213681">
    <property type="component" value="Unassembled WGS sequence"/>
</dbReference>
<dbReference type="SMART" id="SM00823">
    <property type="entry name" value="PKS_PP"/>
    <property type="match status" value="1"/>
</dbReference>
<dbReference type="SUPFAM" id="SSF51735">
    <property type="entry name" value="NAD(P)-binding Rossmann-fold domains"/>
    <property type="match status" value="1"/>
</dbReference>
<evidence type="ECO:0000256" key="1">
    <source>
        <dbReference type="ARBA" id="ARBA00022450"/>
    </source>
</evidence>
<evidence type="ECO:0000313" key="4">
    <source>
        <dbReference type="EMBL" id="KAJ5439248.1"/>
    </source>
</evidence>
<dbReference type="Gene3D" id="3.40.50.12780">
    <property type="entry name" value="N-terminal domain of ligase-like"/>
    <property type="match status" value="2"/>
</dbReference>
<gene>
    <name evidence="4" type="ORF">N7458_010246</name>
</gene>
<dbReference type="InterPro" id="IPR013120">
    <property type="entry name" value="FAR_NAD-bd"/>
</dbReference>
<dbReference type="Gene3D" id="1.10.1200.10">
    <property type="entry name" value="ACP-like"/>
    <property type="match status" value="1"/>
</dbReference>
<sequence>MAQLLPIPTMLERRSEADPNRVWARYPVSATSYTEGFHTATYGQMRTAVDRVAHLLSGKLGQSESFETLAYIGPNDLRYHIVLIAAIKTGYKRIVTANTLPAPEGMKRVDDLFLRGEFFSLLPAFHIAGIGWGFVLPLYRESIPVLPLPGRPPSTDGFLEAVRHGHFNWAFVLPVIIDELTSNQDALALVVEKLEYLFYTGGALPQSAGKRAVATGLPVYSGLGSSECAALPQVRSVEDRLHPSSETWRYVHFHPAMQAELRYRMDDLYELVVRRSSENPHAQPVFALFPYLQEYETRDLFSPHPDLPDLWMHRGRRDDLVVLLNGEKTNPISFEAEITAHPGVRGALVAGNKRFQTCLIMEPVPEALQQVTHNTSAKEYFINGIWPTVEEANRHCPAHARISRSKILVLDPDMTMLRAAKGTIQRAGTLQLYANQIDALYREEESALPSAMPRNREDVTSALRSMVTEITEWSELHNNVDFFDQGMDSLQLLRLSAAIRSRLGLSIPPSVIYSNPSITLLITKIFQDAPADVEQDHTVKLQQMLQQYEQQIDRLTLKPVETSTEPNLPTRKTVVLTGSTGTVGSFVLAQLLDDPEVTHIYCLNRSTDSGSLQKTRNLKRGVHTTPDPKRVTFLTVDLTQPSYGLDPSTFKTLLDTTTQTIHSAWPVDFNQPLAFFQPSLQALVNLITFAHRAKHNPALLFLSSISAISSATGLIPEKVFPDLTVPAPMGYGQSKYLAEPRIGQVSGRARGPEGAWASTEWLPSLVVSSHYLGALPDSLGSGRMEAIDWVPVEELALILVELSSTLMAGSEAFSVFHCVNPEVVVWKDLLPVIVEELSTPEKKVVTVTFEKWLTRLQRSAAELDLDGMKVDEFLLKNPAVRLLDFYSQLLVEDGDKGRYGKLATQNTVCLSQALAGLRPIQPEWMRRWIGEWITN</sequence>
<reference evidence="4" key="1">
    <citation type="submission" date="2022-12" db="EMBL/GenBank/DDBJ databases">
        <authorList>
            <person name="Petersen C."/>
        </authorList>
    </citation>
    <scope>NUCLEOTIDE SEQUENCE</scope>
    <source>
        <strain evidence="4">IBT 16125</strain>
    </source>
</reference>
<name>A0AAD6BYA0_9EURO</name>
<dbReference type="InterPro" id="IPR051414">
    <property type="entry name" value="Adenylate-forming_Reductase"/>
</dbReference>
<dbReference type="RefSeq" id="XP_056762477.1">
    <property type="nucleotide sequence ID" value="XM_056913628.1"/>
</dbReference>
<dbReference type="PROSITE" id="PS50075">
    <property type="entry name" value="CARRIER"/>
    <property type="match status" value="1"/>
</dbReference>
<dbReference type="GeneID" id="81603871"/>
<dbReference type="PANTHER" id="PTHR43439:SF2">
    <property type="entry name" value="ENZYME, PUTATIVE (JCVI)-RELATED"/>
    <property type="match status" value="1"/>
</dbReference>
<dbReference type="GO" id="GO:0044550">
    <property type="term" value="P:secondary metabolite biosynthetic process"/>
    <property type="evidence" value="ECO:0007669"/>
    <property type="project" value="UniProtKB-ARBA"/>
</dbReference>
<dbReference type="Pfam" id="PF07993">
    <property type="entry name" value="NAD_binding_4"/>
    <property type="match status" value="1"/>
</dbReference>
<dbReference type="AlphaFoldDB" id="A0AAD6BYA0"/>
<dbReference type="PANTHER" id="PTHR43439">
    <property type="entry name" value="PHENYLACETATE-COENZYME A LIGASE"/>
    <property type="match status" value="1"/>
</dbReference>
<evidence type="ECO:0000259" key="3">
    <source>
        <dbReference type="PROSITE" id="PS50075"/>
    </source>
</evidence>
<dbReference type="InterPro" id="IPR020806">
    <property type="entry name" value="PKS_PP-bd"/>
</dbReference>
<protein>
    <recommendedName>
        <fullName evidence="3">Carrier domain-containing protein</fullName>
    </recommendedName>
</protein>
<dbReference type="InterPro" id="IPR036736">
    <property type="entry name" value="ACP-like_sf"/>
</dbReference>
<dbReference type="SUPFAM" id="SSF56801">
    <property type="entry name" value="Acetyl-CoA synthetase-like"/>
    <property type="match status" value="1"/>
</dbReference>
<keyword evidence="5" id="KW-1185">Reference proteome</keyword>
<dbReference type="Pfam" id="PF00550">
    <property type="entry name" value="PP-binding"/>
    <property type="match status" value="1"/>
</dbReference>
<comment type="caution">
    <text evidence="4">The sequence shown here is derived from an EMBL/GenBank/DDBJ whole genome shotgun (WGS) entry which is preliminary data.</text>
</comment>
<dbReference type="Gene3D" id="3.40.50.720">
    <property type="entry name" value="NAD(P)-binding Rossmann-like Domain"/>
    <property type="match status" value="1"/>
</dbReference>
<accession>A0AAD6BYA0</accession>
<dbReference type="GO" id="GO:0031177">
    <property type="term" value="F:phosphopantetheine binding"/>
    <property type="evidence" value="ECO:0007669"/>
    <property type="project" value="InterPro"/>
</dbReference>
<dbReference type="InterPro" id="IPR042099">
    <property type="entry name" value="ANL_N_sf"/>
</dbReference>
<dbReference type="EMBL" id="JAPVEA010000008">
    <property type="protein sequence ID" value="KAJ5439248.1"/>
    <property type="molecule type" value="Genomic_DNA"/>
</dbReference>
<dbReference type="InterPro" id="IPR009081">
    <property type="entry name" value="PP-bd_ACP"/>
</dbReference>
<feature type="domain" description="Carrier" evidence="3">
    <location>
        <begin position="454"/>
        <end position="529"/>
    </location>
</feature>
<keyword evidence="1" id="KW-0596">Phosphopantetheine</keyword>
<evidence type="ECO:0000256" key="2">
    <source>
        <dbReference type="ARBA" id="ARBA00022553"/>
    </source>
</evidence>
<proteinExistence type="predicted"/>
<evidence type="ECO:0000313" key="5">
    <source>
        <dbReference type="Proteomes" id="UP001213681"/>
    </source>
</evidence>
<dbReference type="InterPro" id="IPR036291">
    <property type="entry name" value="NAD(P)-bd_dom_sf"/>
</dbReference>
<organism evidence="4 5">
    <name type="scientific">Penicillium daleae</name>
    <dbReference type="NCBI Taxonomy" id="63821"/>
    <lineage>
        <taxon>Eukaryota</taxon>
        <taxon>Fungi</taxon>
        <taxon>Dikarya</taxon>
        <taxon>Ascomycota</taxon>
        <taxon>Pezizomycotina</taxon>
        <taxon>Eurotiomycetes</taxon>
        <taxon>Eurotiomycetidae</taxon>
        <taxon>Eurotiales</taxon>
        <taxon>Aspergillaceae</taxon>
        <taxon>Penicillium</taxon>
    </lineage>
</organism>
<reference evidence="4" key="2">
    <citation type="journal article" date="2023" name="IMA Fungus">
        <title>Comparative genomic study of the Penicillium genus elucidates a diverse pangenome and 15 lateral gene transfer events.</title>
        <authorList>
            <person name="Petersen C."/>
            <person name="Sorensen T."/>
            <person name="Nielsen M.R."/>
            <person name="Sondergaard T.E."/>
            <person name="Sorensen J.L."/>
            <person name="Fitzpatrick D.A."/>
            <person name="Frisvad J.C."/>
            <person name="Nielsen K.L."/>
        </authorList>
    </citation>
    <scope>NUCLEOTIDE SEQUENCE</scope>
    <source>
        <strain evidence="4">IBT 16125</strain>
    </source>
</reference>
<keyword evidence="2" id="KW-0597">Phosphoprotein</keyword>
<dbReference type="Pfam" id="PF23562">
    <property type="entry name" value="AMP-binding_C_3"/>
    <property type="match status" value="1"/>
</dbReference>